<sequence length="682" mass="76843">MSVACPLVRLQRPTTEEQRDVMSLIVQWSSTFRIACWKIAVKIPNMTDHSNPFASASILQAHTVIEALENIIVPIINFHVPGQGAKKRTLGQFRDSNGDLILEAKQLVSALERFISALIVPGAPSLRDGSGKSKTRPKVLKSASLPTLDRTLSSQHLSKDRVHKLALEKARHHVFNKMPIRLLTFRTGGSGIELIERGTLFERISIAMESDIDEAMIQSHFEPQRSLADNEELAAGNIMTQYAKYAILSHTWLRDLSGEVTYTDWKTGEYDIHSKGYQKLSHFCRIAATEHSVSFGWMDTICINKESSAELDESIRSMYNWYRSAFVCITYLSKTESIEHMREDPWFTRGWTLQEMLAPRSIEFYGTNWKILAPDASVDERKQLLYAEIEAATSITRYDLLSFNTQSGRTISISKKMKWAANRQVTREEDTAYSLMGIFSVSLTIAYGEGSERAFARLMKEILNLAGTFCLDILNWGSGPGSSPYRTSSSMSSLLPSSPKQYLWSWEKYIPWYSPLIPITLTHLKLHISVLLMPAVSIETTSSGAPLPWNPVGQFYAHADVDLLVQAEYGHVPRTYNVLDAAASRTFSGWDKNNTRFHLVFGILNCREIDNAIHLPHEFPGFAVCLHRTFLIGSLEPVALATRKLPTSHAVVFNINNVSKDRQVISKDDLAKHGMQLSTMYL</sequence>
<gene>
    <name evidence="2" type="ORF">BDN70DRAFT_923793</name>
</gene>
<dbReference type="Proteomes" id="UP000807469">
    <property type="component" value="Unassembled WGS sequence"/>
</dbReference>
<organism evidence="2 3">
    <name type="scientific">Pholiota conissans</name>
    <dbReference type="NCBI Taxonomy" id="109636"/>
    <lineage>
        <taxon>Eukaryota</taxon>
        <taxon>Fungi</taxon>
        <taxon>Dikarya</taxon>
        <taxon>Basidiomycota</taxon>
        <taxon>Agaricomycotina</taxon>
        <taxon>Agaricomycetes</taxon>
        <taxon>Agaricomycetidae</taxon>
        <taxon>Agaricales</taxon>
        <taxon>Agaricineae</taxon>
        <taxon>Strophariaceae</taxon>
        <taxon>Pholiota</taxon>
    </lineage>
</organism>
<proteinExistence type="predicted"/>
<evidence type="ECO:0000313" key="3">
    <source>
        <dbReference type="Proteomes" id="UP000807469"/>
    </source>
</evidence>
<dbReference type="PANTHER" id="PTHR10622">
    <property type="entry name" value="HET DOMAIN-CONTAINING PROTEIN"/>
    <property type="match status" value="1"/>
</dbReference>
<dbReference type="Pfam" id="PF06985">
    <property type="entry name" value="HET"/>
    <property type="match status" value="1"/>
</dbReference>
<name>A0A9P6CXL4_9AGAR</name>
<dbReference type="OrthoDB" id="5303367at2759"/>
<dbReference type="InterPro" id="IPR010730">
    <property type="entry name" value="HET"/>
</dbReference>
<evidence type="ECO:0000259" key="1">
    <source>
        <dbReference type="Pfam" id="PF06985"/>
    </source>
</evidence>
<evidence type="ECO:0000313" key="2">
    <source>
        <dbReference type="EMBL" id="KAF9475718.1"/>
    </source>
</evidence>
<feature type="domain" description="Heterokaryon incompatibility" evidence="1">
    <location>
        <begin position="245"/>
        <end position="336"/>
    </location>
</feature>
<accession>A0A9P6CXL4</accession>
<dbReference type="EMBL" id="MU155321">
    <property type="protein sequence ID" value="KAF9475718.1"/>
    <property type="molecule type" value="Genomic_DNA"/>
</dbReference>
<keyword evidence="3" id="KW-1185">Reference proteome</keyword>
<reference evidence="2" key="1">
    <citation type="submission" date="2020-11" db="EMBL/GenBank/DDBJ databases">
        <authorList>
            <consortium name="DOE Joint Genome Institute"/>
            <person name="Ahrendt S."/>
            <person name="Riley R."/>
            <person name="Andreopoulos W."/>
            <person name="Labutti K."/>
            <person name="Pangilinan J."/>
            <person name="Ruiz-Duenas F.J."/>
            <person name="Barrasa J.M."/>
            <person name="Sanchez-Garcia M."/>
            <person name="Camarero S."/>
            <person name="Miyauchi S."/>
            <person name="Serrano A."/>
            <person name="Linde D."/>
            <person name="Babiker R."/>
            <person name="Drula E."/>
            <person name="Ayuso-Fernandez I."/>
            <person name="Pacheco R."/>
            <person name="Padilla G."/>
            <person name="Ferreira P."/>
            <person name="Barriuso J."/>
            <person name="Kellner H."/>
            <person name="Castanera R."/>
            <person name="Alfaro M."/>
            <person name="Ramirez L."/>
            <person name="Pisabarro A.G."/>
            <person name="Kuo A."/>
            <person name="Tritt A."/>
            <person name="Lipzen A."/>
            <person name="He G."/>
            <person name="Yan M."/>
            <person name="Ng V."/>
            <person name="Cullen D."/>
            <person name="Martin F."/>
            <person name="Rosso M.-N."/>
            <person name="Henrissat B."/>
            <person name="Hibbett D."/>
            <person name="Martinez A.T."/>
            <person name="Grigoriev I.V."/>
        </authorList>
    </citation>
    <scope>NUCLEOTIDE SEQUENCE</scope>
    <source>
        <strain evidence="2">CIRM-BRFM 674</strain>
    </source>
</reference>
<comment type="caution">
    <text evidence="2">The sequence shown here is derived from an EMBL/GenBank/DDBJ whole genome shotgun (WGS) entry which is preliminary data.</text>
</comment>
<protein>
    <recommendedName>
        <fullName evidence="1">Heterokaryon incompatibility domain-containing protein</fullName>
    </recommendedName>
</protein>
<dbReference type="AlphaFoldDB" id="A0A9P6CXL4"/>
<dbReference type="PANTHER" id="PTHR10622:SF10">
    <property type="entry name" value="HET DOMAIN-CONTAINING PROTEIN"/>
    <property type="match status" value="1"/>
</dbReference>